<comment type="caution">
    <text evidence="1">The sequence shown here is derived from an EMBL/GenBank/DDBJ whole genome shotgun (WGS) entry which is preliminary data.</text>
</comment>
<evidence type="ECO:0000313" key="1">
    <source>
        <dbReference type="EMBL" id="PLW42920.1"/>
    </source>
</evidence>
<sequence>MDATAQVTSSLSSCDCKLPHDTKSTTFSGALLLLHVFLAWHCVACLPLESEIGTARVVSSRNKPGTSLADSSDLTIHRTSGDLFSSSKMPLLHQENRESIGVTSGSERQKLENAYVAAASRSLNIKNAPTLAEEWEEEFTAGLNLIAHDRPAYAKKIQESLTFKSLPDYLNVVVGQQLESVKELGGRPVRGRGTLTEKDTWLKYWFAKTPGELDTTLKFLDAKQLSSSLRDNHNPEELEHLELLKFPGAQQLPSFLRDNHTPEELEHLELQVARMILNSKIRVFQLSKELTRDDFDKMVKNSQEIPVKVNGDLSELLHKNYAGQYSKERNYLLAKEEEFRKEAMEHLQRKLSGKWGGHTRATQVYLLMGKASQVHIKDQIQDAIERQAEMDNLLKRTLERKDRPAPPIDLIKLMANAAQVICKKLNRVPSEKIEMIPESPLRLSSLWNAKSHDDLDVFASQVQLFQNIIHRHLLNLFVNNGRWYSSNSYSCDRWFEEAETISNSDLIKTSAREFRRPFIEQLEDAKASFVQWRPPLEAKNK</sequence>
<dbReference type="AlphaFoldDB" id="A0A2N5UYU6"/>
<dbReference type="EMBL" id="PGCI01000073">
    <property type="protein sequence ID" value="PLW42920.1"/>
    <property type="molecule type" value="Genomic_DNA"/>
</dbReference>
<gene>
    <name evidence="1" type="ORF">PCASD_04688</name>
</gene>
<evidence type="ECO:0000313" key="2">
    <source>
        <dbReference type="Proteomes" id="UP000235392"/>
    </source>
</evidence>
<accession>A0A2N5UYU6</accession>
<reference evidence="1 2" key="1">
    <citation type="submission" date="2017-11" db="EMBL/GenBank/DDBJ databases">
        <title>De novo assembly and phasing of dikaryotic genomes from two isolates of Puccinia coronata f. sp. avenae, the causal agent of oat crown rust.</title>
        <authorList>
            <person name="Miller M.E."/>
            <person name="Zhang Y."/>
            <person name="Omidvar V."/>
            <person name="Sperschneider J."/>
            <person name="Schwessinger B."/>
            <person name="Raley C."/>
            <person name="Palmer J.M."/>
            <person name="Garnica D."/>
            <person name="Upadhyaya N."/>
            <person name="Rathjen J."/>
            <person name="Taylor J.M."/>
            <person name="Park R.F."/>
            <person name="Dodds P.N."/>
            <person name="Hirsch C.D."/>
            <person name="Kianian S.F."/>
            <person name="Figueroa M."/>
        </authorList>
    </citation>
    <scope>NUCLEOTIDE SEQUENCE [LARGE SCALE GENOMIC DNA]</scope>
    <source>
        <strain evidence="1">12SD80</strain>
    </source>
</reference>
<name>A0A2N5UYU6_9BASI</name>
<proteinExistence type="predicted"/>
<protein>
    <submittedName>
        <fullName evidence="1">Uncharacterized protein</fullName>
    </submittedName>
</protein>
<organism evidence="1 2">
    <name type="scientific">Puccinia coronata f. sp. avenae</name>
    <dbReference type="NCBI Taxonomy" id="200324"/>
    <lineage>
        <taxon>Eukaryota</taxon>
        <taxon>Fungi</taxon>
        <taxon>Dikarya</taxon>
        <taxon>Basidiomycota</taxon>
        <taxon>Pucciniomycotina</taxon>
        <taxon>Pucciniomycetes</taxon>
        <taxon>Pucciniales</taxon>
        <taxon>Pucciniaceae</taxon>
        <taxon>Puccinia</taxon>
    </lineage>
</organism>
<dbReference type="Proteomes" id="UP000235392">
    <property type="component" value="Unassembled WGS sequence"/>
</dbReference>